<organism evidence="1 2">
    <name type="scientific">Paraburkholderia agricolaris</name>
    <dbReference type="NCBI Taxonomy" id="2152888"/>
    <lineage>
        <taxon>Bacteria</taxon>
        <taxon>Pseudomonadati</taxon>
        <taxon>Pseudomonadota</taxon>
        <taxon>Betaproteobacteria</taxon>
        <taxon>Burkholderiales</taxon>
        <taxon>Burkholderiaceae</taxon>
        <taxon>Paraburkholderia</taxon>
    </lineage>
</organism>
<name>A0ABW8ZZX0_9BURK</name>
<sequence length="92" mass="11146">MTRMASMPSVGQKKPVLRHRFFRPYFGDRQYFTMWKIFLRRKKSCCTAQDTLLQDGKRRFLMRNVVLKRLILNKNKYSKNAPCLLLRDNRFA</sequence>
<evidence type="ECO:0000313" key="2">
    <source>
        <dbReference type="Proteomes" id="UP001629249"/>
    </source>
</evidence>
<protein>
    <submittedName>
        <fullName evidence="1">Uncharacterized protein</fullName>
    </submittedName>
</protein>
<reference evidence="1 2" key="1">
    <citation type="journal article" date="2024" name="Chem. Sci.">
        <title>Discovery of megapolipeptins by genome mining of a Burkholderiales bacteria collection.</title>
        <authorList>
            <person name="Paulo B.S."/>
            <person name="Recchia M.J.J."/>
            <person name="Lee S."/>
            <person name="Fergusson C.H."/>
            <person name="Romanowski S.B."/>
            <person name="Hernandez A."/>
            <person name="Krull N."/>
            <person name="Liu D.Y."/>
            <person name="Cavanagh H."/>
            <person name="Bos A."/>
            <person name="Gray C.A."/>
            <person name="Murphy B.T."/>
            <person name="Linington R.G."/>
            <person name="Eustaquio A.S."/>
        </authorList>
    </citation>
    <scope>NUCLEOTIDE SEQUENCE [LARGE SCALE GENOMIC DNA]</scope>
    <source>
        <strain evidence="1 2">RL16-012-BIC-B</strain>
    </source>
</reference>
<dbReference type="RefSeq" id="WP_408326029.1">
    <property type="nucleotide sequence ID" value="NZ_JAQQFH010000002.1"/>
</dbReference>
<accession>A0ABW8ZZX0</accession>
<keyword evidence="2" id="KW-1185">Reference proteome</keyword>
<gene>
    <name evidence="1" type="ORF">PQR66_32120</name>
</gene>
<dbReference type="Proteomes" id="UP001629249">
    <property type="component" value="Unassembled WGS sequence"/>
</dbReference>
<comment type="caution">
    <text evidence="1">The sequence shown here is derived from an EMBL/GenBank/DDBJ whole genome shotgun (WGS) entry which is preliminary data.</text>
</comment>
<proteinExistence type="predicted"/>
<evidence type="ECO:0000313" key="1">
    <source>
        <dbReference type="EMBL" id="MFL9887714.1"/>
    </source>
</evidence>
<dbReference type="EMBL" id="JAQQFN010000030">
    <property type="protein sequence ID" value="MFL9887714.1"/>
    <property type="molecule type" value="Genomic_DNA"/>
</dbReference>